<keyword evidence="7 12" id="KW-0067">ATP-binding</keyword>
<feature type="binding site" evidence="12">
    <location>
        <begin position="348"/>
        <end position="351"/>
    </location>
    <ligand>
        <name>ATP</name>
        <dbReference type="ChEBI" id="CHEBI:30616"/>
    </ligand>
</feature>
<evidence type="ECO:0000256" key="1">
    <source>
        <dbReference type="ARBA" id="ARBA00004496"/>
    </source>
</evidence>
<comment type="catalytic activity">
    <reaction evidence="11 12">
        <text>tRNA(Ser) + L-serine + ATP = L-seryl-tRNA(Ser) + AMP + diphosphate + H(+)</text>
        <dbReference type="Rhea" id="RHEA:12292"/>
        <dbReference type="Rhea" id="RHEA-COMP:9669"/>
        <dbReference type="Rhea" id="RHEA-COMP:9703"/>
        <dbReference type="ChEBI" id="CHEBI:15378"/>
        <dbReference type="ChEBI" id="CHEBI:30616"/>
        <dbReference type="ChEBI" id="CHEBI:33019"/>
        <dbReference type="ChEBI" id="CHEBI:33384"/>
        <dbReference type="ChEBI" id="CHEBI:78442"/>
        <dbReference type="ChEBI" id="CHEBI:78533"/>
        <dbReference type="ChEBI" id="CHEBI:456215"/>
        <dbReference type="EC" id="6.1.1.11"/>
    </reaction>
</comment>
<keyword evidence="6 12" id="KW-0547">Nucleotide-binding</keyword>
<dbReference type="InterPro" id="IPR015866">
    <property type="entry name" value="Ser-tRNA-synth_1_N"/>
</dbReference>
<keyword evidence="4 12" id="KW-0963">Cytoplasm</keyword>
<evidence type="ECO:0000256" key="11">
    <source>
        <dbReference type="ARBA" id="ARBA00048823"/>
    </source>
</evidence>
<dbReference type="PROSITE" id="PS50862">
    <property type="entry name" value="AA_TRNA_LIGASE_II"/>
    <property type="match status" value="1"/>
</dbReference>
<dbReference type="InterPro" id="IPR045864">
    <property type="entry name" value="aa-tRNA-synth_II/BPL/LPL"/>
</dbReference>
<comment type="catalytic activity">
    <reaction evidence="10 12">
        <text>tRNA(Sec) + L-serine + ATP = L-seryl-tRNA(Sec) + AMP + diphosphate + H(+)</text>
        <dbReference type="Rhea" id="RHEA:42580"/>
        <dbReference type="Rhea" id="RHEA-COMP:9742"/>
        <dbReference type="Rhea" id="RHEA-COMP:10128"/>
        <dbReference type="ChEBI" id="CHEBI:15378"/>
        <dbReference type="ChEBI" id="CHEBI:30616"/>
        <dbReference type="ChEBI" id="CHEBI:33019"/>
        <dbReference type="ChEBI" id="CHEBI:33384"/>
        <dbReference type="ChEBI" id="CHEBI:78442"/>
        <dbReference type="ChEBI" id="CHEBI:78533"/>
        <dbReference type="ChEBI" id="CHEBI:456215"/>
        <dbReference type="EC" id="6.1.1.11"/>
    </reaction>
</comment>
<evidence type="ECO:0000313" key="15">
    <source>
        <dbReference type="EMBL" id="MDT0262150.1"/>
    </source>
</evidence>
<dbReference type="RefSeq" id="WP_311423301.1">
    <property type="nucleotide sequence ID" value="NZ_JAVREH010000014.1"/>
</dbReference>
<keyword evidence="8 12" id="KW-0648">Protein biosynthesis</keyword>
<dbReference type="HAMAP" id="MF_00176">
    <property type="entry name" value="Ser_tRNA_synth_type1"/>
    <property type="match status" value="1"/>
</dbReference>
<accession>A0ABU2JAY5</accession>
<evidence type="ECO:0000256" key="2">
    <source>
        <dbReference type="ARBA" id="ARBA00005045"/>
    </source>
</evidence>
<dbReference type="Pfam" id="PF00587">
    <property type="entry name" value="tRNA-synt_2b"/>
    <property type="match status" value="1"/>
</dbReference>
<dbReference type="PIRSF" id="PIRSF001529">
    <property type="entry name" value="Ser-tRNA-synth_IIa"/>
    <property type="match status" value="1"/>
</dbReference>
<dbReference type="SUPFAM" id="SSF46589">
    <property type="entry name" value="tRNA-binding arm"/>
    <property type="match status" value="1"/>
</dbReference>
<evidence type="ECO:0000256" key="9">
    <source>
        <dbReference type="ARBA" id="ARBA00023146"/>
    </source>
</evidence>
<evidence type="ECO:0000256" key="10">
    <source>
        <dbReference type="ARBA" id="ARBA00047929"/>
    </source>
</evidence>
<dbReference type="Proteomes" id="UP001183176">
    <property type="component" value="Unassembled WGS sequence"/>
</dbReference>
<evidence type="ECO:0000256" key="3">
    <source>
        <dbReference type="ARBA" id="ARBA00010728"/>
    </source>
</evidence>
<feature type="binding site" evidence="12">
    <location>
        <begin position="261"/>
        <end position="263"/>
    </location>
    <ligand>
        <name>ATP</name>
        <dbReference type="ChEBI" id="CHEBI:30616"/>
    </ligand>
</feature>
<evidence type="ECO:0000313" key="16">
    <source>
        <dbReference type="Proteomes" id="UP001183176"/>
    </source>
</evidence>
<feature type="binding site" evidence="12">
    <location>
        <position position="284"/>
    </location>
    <ligand>
        <name>L-serine</name>
        <dbReference type="ChEBI" id="CHEBI:33384"/>
    </ligand>
</feature>
<sequence length="435" mass="48122">MHDAQVLLRAGDQARAQLARRRFVLDLDGLGNLVGRRKDLSNELDKLRAESKRLAKTGPREPDADHTVTRDRARQIKQRAQELEAEHKAVDAAVTDFLLDVPNLPADRAPDGISEADAVELRRFGEPVVPDFEVRHHADFGEQTGLIDFTRAAKLAGSRFSVTSDALAILQRALAAFLLDLHTVEHGYREYTVPSLVTRQTMTGTGQLPKFAGDLFRTEVGDRELYLIPTAEVPLNNLYAGETVPTADLPLALVAHTNCFRSEAGSYGRDTRGIFRVHEFGKVELVRICSAEDSSAQLELLVSHAERCLQELELSYRVVSLAAGDLGFSAQLTYDIEVWLPSQQRYREISSCSDCGQFQGRRAKIRTRSADGGKDFAATLNGSGLPLGRTLIAILEQHQQHDGSIRIPGALIPYTGFDRIFTDGTTPSRTRRTTH</sequence>
<dbReference type="PRINTS" id="PR00981">
    <property type="entry name" value="TRNASYNTHSER"/>
</dbReference>
<organism evidence="15 16">
    <name type="scientific">Jatrophihabitans lederbergiae</name>
    <dbReference type="NCBI Taxonomy" id="3075547"/>
    <lineage>
        <taxon>Bacteria</taxon>
        <taxon>Bacillati</taxon>
        <taxon>Actinomycetota</taxon>
        <taxon>Actinomycetes</taxon>
        <taxon>Jatrophihabitantales</taxon>
        <taxon>Jatrophihabitantaceae</taxon>
        <taxon>Jatrophihabitans</taxon>
    </lineage>
</organism>
<keyword evidence="5 12" id="KW-0436">Ligase</keyword>
<comment type="domain">
    <text evidence="12">Consists of two distinct domains, a catalytic core and a N-terminal extension that is involved in tRNA binding.</text>
</comment>
<comment type="subunit">
    <text evidence="12">Homodimer. The tRNA molecule binds across the dimer.</text>
</comment>
<dbReference type="SUPFAM" id="SSF55681">
    <property type="entry name" value="Class II aaRS and biotin synthetases"/>
    <property type="match status" value="1"/>
</dbReference>
<dbReference type="InterPro" id="IPR033729">
    <property type="entry name" value="SerRS_core"/>
</dbReference>
<comment type="similarity">
    <text evidence="3 12">Belongs to the class-II aminoacyl-tRNA synthetase family. Type-1 seryl-tRNA synthetase subfamily.</text>
</comment>
<evidence type="ECO:0000256" key="5">
    <source>
        <dbReference type="ARBA" id="ARBA00022598"/>
    </source>
</evidence>
<dbReference type="NCBIfam" id="TIGR00414">
    <property type="entry name" value="serS"/>
    <property type="match status" value="1"/>
</dbReference>
<evidence type="ECO:0000256" key="4">
    <source>
        <dbReference type="ARBA" id="ARBA00022490"/>
    </source>
</evidence>
<comment type="pathway">
    <text evidence="2 12">Aminoacyl-tRNA biosynthesis; selenocysteinyl-tRNA(Sec) biosynthesis; L-seryl-tRNA(Sec) from L-serine and tRNA(Sec): step 1/1.</text>
</comment>
<feature type="region of interest" description="Disordered" evidence="13">
    <location>
        <begin position="51"/>
        <end position="70"/>
    </location>
</feature>
<keyword evidence="9 12" id="KW-0030">Aminoacyl-tRNA synthetase</keyword>
<evidence type="ECO:0000259" key="14">
    <source>
        <dbReference type="PROSITE" id="PS50862"/>
    </source>
</evidence>
<comment type="subcellular location">
    <subcellularLocation>
        <location evidence="1 12">Cytoplasm</location>
    </subcellularLocation>
</comment>
<dbReference type="Gene3D" id="3.30.930.10">
    <property type="entry name" value="Bira Bifunctional Protein, Domain 2"/>
    <property type="match status" value="1"/>
</dbReference>
<dbReference type="Pfam" id="PF02403">
    <property type="entry name" value="Seryl_tRNA_N"/>
    <property type="match status" value="1"/>
</dbReference>
<dbReference type="InterPro" id="IPR002317">
    <property type="entry name" value="Ser-tRNA-ligase_type_1"/>
</dbReference>
<dbReference type="PANTHER" id="PTHR43697">
    <property type="entry name" value="SERYL-TRNA SYNTHETASE"/>
    <property type="match status" value="1"/>
</dbReference>
<protein>
    <recommendedName>
        <fullName evidence="12">Serine--tRNA ligase</fullName>
        <ecNumber evidence="12">6.1.1.11</ecNumber>
    </recommendedName>
    <alternativeName>
        <fullName evidence="12">Seryl-tRNA synthetase</fullName>
        <shortName evidence="12">SerRS</shortName>
    </alternativeName>
    <alternativeName>
        <fullName evidence="12">Seryl-tRNA(Ser/Sec) synthetase</fullName>
    </alternativeName>
</protein>
<comment type="function">
    <text evidence="12">Catalyzes the attachment of serine to tRNA(Ser). Is also able to aminoacylate tRNA(Sec) with serine, to form the misacylated tRNA L-seryl-tRNA(Sec), which will be further converted into selenocysteinyl-tRNA(Sec).</text>
</comment>
<comment type="caution">
    <text evidence="15">The sequence shown here is derived from an EMBL/GenBank/DDBJ whole genome shotgun (WGS) entry which is preliminary data.</text>
</comment>
<evidence type="ECO:0000256" key="7">
    <source>
        <dbReference type="ARBA" id="ARBA00022840"/>
    </source>
</evidence>
<feature type="binding site" evidence="12">
    <location>
        <position position="383"/>
    </location>
    <ligand>
        <name>L-serine</name>
        <dbReference type="ChEBI" id="CHEBI:33384"/>
    </ligand>
</feature>
<dbReference type="PANTHER" id="PTHR43697:SF1">
    <property type="entry name" value="SERINE--TRNA LIGASE"/>
    <property type="match status" value="1"/>
</dbReference>
<proteinExistence type="inferred from homology"/>
<feature type="binding site" evidence="12">
    <location>
        <position position="277"/>
    </location>
    <ligand>
        <name>ATP</name>
        <dbReference type="ChEBI" id="CHEBI:30616"/>
    </ligand>
</feature>
<feature type="domain" description="Aminoacyl-transfer RNA synthetases class-II family profile" evidence="14">
    <location>
        <begin position="170"/>
        <end position="408"/>
    </location>
</feature>
<dbReference type="EC" id="6.1.1.11" evidence="12"/>
<dbReference type="InterPro" id="IPR006195">
    <property type="entry name" value="aa-tRNA-synth_II"/>
</dbReference>
<dbReference type="InterPro" id="IPR010978">
    <property type="entry name" value="tRNA-bd_arm"/>
</dbReference>
<feature type="binding site" evidence="12">
    <location>
        <begin position="230"/>
        <end position="232"/>
    </location>
    <ligand>
        <name>L-serine</name>
        <dbReference type="ChEBI" id="CHEBI:33384"/>
    </ligand>
</feature>
<reference evidence="16" key="1">
    <citation type="submission" date="2023-07" db="EMBL/GenBank/DDBJ databases">
        <title>30 novel species of actinomycetes from the DSMZ collection.</title>
        <authorList>
            <person name="Nouioui I."/>
        </authorList>
    </citation>
    <scope>NUCLEOTIDE SEQUENCE [LARGE SCALE GENOMIC DNA]</scope>
    <source>
        <strain evidence="16">DSM 44399</strain>
    </source>
</reference>
<dbReference type="EMBL" id="JAVREH010000014">
    <property type="protein sequence ID" value="MDT0262150.1"/>
    <property type="molecule type" value="Genomic_DNA"/>
</dbReference>
<evidence type="ECO:0000256" key="13">
    <source>
        <dbReference type="SAM" id="MobiDB-lite"/>
    </source>
</evidence>
<gene>
    <name evidence="12 15" type="primary">serS</name>
    <name evidence="15" type="ORF">RM423_12180</name>
</gene>
<keyword evidence="16" id="KW-1185">Reference proteome</keyword>
<evidence type="ECO:0000256" key="6">
    <source>
        <dbReference type="ARBA" id="ARBA00022741"/>
    </source>
</evidence>
<dbReference type="CDD" id="cd00770">
    <property type="entry name" value="SerRS_core"/>
    <property type="match status" value="1"/>
</dbReference>
<dbReference type="InterPro" id="IPR042103">
    <property type="entry name" value="SerRS_1_N_sf"/>
</dbReference>
<dbReference type="Gene3D" id="1.10.287.40">
    <property type="entry name" value="Serine-tRNA synthetase, tRNA binding domain"/>
    <property type="match status" value="1"/>
</dbReference>
<evidence type="ECO:0000256" key="8">
    <source>
        <dbReference type="ARBA" id="ARBA00022917"/>
    </source>
</evidence>
<dbReference type="GO" id="GO:0004828">
    <property type="term" value="F:serine-tRNA ligase activity"/>
    <property type="evidence" value="ECO:0007669"/>
    <property type="project" value="UniProtKB-EC"/>
</dbReference>
<evidence type="ECO:0000256" key="12">
    <source>
        <dbReference type="HAMAP-Rule" id="MF_00176"/>
    </source>
</evidence>
<dbReference type="InterPro" id="IPR002314">
    <property type="entry name" value="aa-tRNA-synt_IIb"/>
</dbReference>
<name>A0ABU2JAY5_9ACTN</name>